<protein>
    <submittedName>
        <fullName evidence="1">Glutamine amidotransferase</fullName>
    </submittedName>
</protein>
<dbReference type="SMR" id="D5AWZ1"/>
<dbReference type="HOGENOM" id="CLU_030756_2_0_5"/>
<dbReference type="GeneID" id="57569529"/>
<proteinExistence type="predicted"/>
<dbReference type="AlphaFoldDB" id="D5AWZ1"/>
<dbReference type="InterPro" id="IPR044668">
    <property type="entry name" value="PuuD-like"/>
</dbReference>
<dbReference type="Pfam" id="PF07722">
    <property type="entry name" value="Peptidase_C26"/>
    <property type="match status" value="1"/>
</dbReference>
<evidence type="ECO:0000313" key="2">
    <source>
        <dbReference type="Proteomes" id="UP000006931"/>
    </source>
</evidence>
<sequence length="281" mass="31865">MKEKPIIGVTPDLAKNCQKYTYADFPWYALRRNYTDAIIAAGGIPILLPYQSDTINQLMELIDGIVIPGGDEDIHPKFYEQKYAEDLVISNEERDHFEILVLKKALEKDIPILGICRGMQLLNVMFNGTLIKHIPDYIRHFSKLTYSKKFECNTEAFATTVYTLPIKLEFENAPIKTIINHTQPKPKNIVSHTINIEVSTKLSKIANNCLQTMVNSTHHQAVNKLGNDLIISAKAEDGIVEAIEATKHKFVIGVQWHPEYLNDNGIDLQLFKALVKASKYI</sequence>
<dbReference type="GO" id="GO:0005829">
    <property type="term" value="C:cytosol"/>
    <property type="evidence" value="ECO:0007669"/>
    <property type="project" value="TreeGrafter"/>
</dbReference>
<dbReference type="RefSeq" id="WP_004597588.1">
    <property type="nucleotide sequence ID" value="NC_017560.1"/>
</dbReference>
<dbReference type="InterPro" id="IPR011697">
    <property type="entry name" value="Peptidase_C26"/>
</dbReference>
<reference evidence="1 2" key="1">
    <citation type="journal article" date="2010" name="Genome Res.">
        <title>Genomic, proteomic, and transcriptomic analysis of virulent and avirulent Rickettsia prowazekii reveals its adaptive mutation capabilities.</title>
        <authorList>
            <person name="Bechah Y."/>
            <person name="El Karkouri K."/>
            <person name="Mediannikov O."/>
            <person name="Leroy Q."/>
            <person name="Pelletier N."/>
            <person name="Robert C."/>
            <person name="Medigue C."/>
            <person name="Mege J.L."/>
            <person name="Raoult D."/>
        </authorList>
    </citation>
    <scope>NUCLEOTIDE SEQUENCE [LARGE SCALE GENOMIC DNA]</scope>
    <source>
        <strain evidence="1 2">Rp22</strain>
    </source>
</reference>
<dbReference type="PANTHER" id="PTHR43235:SF1">
    <property type="entry name" value="GLUTAMINE AMIDOTRANSFERASE PB2B2.05-RELATED"/>
    <property type="match status" value="1"/>
</dbReference>
<gene>
    <name evidence="1" type="ordered locus">rpr22_CDS394</name>
</gene>
<dbReference type="PROSITE" id="PS51273">
    <property type="entry name" value="GATASE_TYPE_1"/>
    <property type="match status" value="1"/>
</dbReference>
<keyword evidence="1" id="KW-0315">Glutamine amidotransferase</keyword>
<evidence type="ECO:0000313" key="1">
    <source>
        <dbReference type="EMBL" id="ADE29930.1"/>
    </source>
</evidence>
<dbReference type="InterPro" id="IPR029062">
    <property type="entry name" value="Class_I_gatase-like"/>
</dbReference>
<dbReference type="PATRIC" id="fig|449216.3.peg.413"/>
<dbReference type="Proteomes" id="UP000006931">
    <property type="component" value="Chromosome"/>
</dbReference>
<dbReference type="SUPFAM" id="SSF52317">
    <property type="entry name" value="Class I glutamine amidotransferase-like"/>
    <property type="match status" value="1"/>
</dbReference>
<organism evidence="1 2">
    <name type="scientific">Rickettsia prowazekii (strain Rp22)</name>
    <dbReference type="NCBI Taxonomy" id="449216"/>
    <lineage>
        <taxon>Bacteria</taxon>
        <taxon>Pseudomonadati</taxon>
        <taxon>Pseudomonadota</taxon>
        <taxon>Alphaproteobacteria</taxon>
        <taxon>Rickettsiales</taxon>
        <taxon>Rickettsiaceae</taxon>
        <taxon>Rickettsieae</taxon>
        <taxon>Rickettsia</taxon>
        <taxon>typhus group</taxon>
    </lineage>
</organism>
<dbReference type="Gene3D" id="3.40.50.880">
    <property type="match status" value="1"/>
</dbReference>
<dbReference type="GO" id="GO:0033969">
    <property type="term" value="F:gamma-glutamyl-gamma-aminobutyrate hydrolase activity"/>
    <property type="evidence" value="ECO:0007669"/>
    <property type="project" value="TreeGrafter"/>
</dbReference>
<accession>D5AWZ1</accession>
<dbReference type="PANTHER" id="PTHR43235">
    <property type="entry name" value="GLUTAMINE AMIDOTRANSFERASE PB2B2.05-RELATED"/>
    <property type="match status" value="1"/>
</dbReference>
<dbReference type="EMBL" id="CP001584">
    <property type="protein sequence ID" value="ADE29930.1"/>
    <property type="molecule type" value="Genomic_DNA"/>
</dbReference>
<dbReference type="CDD" id="cd01745">
    <property type="entry name" value="GATase1_2"/>
    <property type="match status" value="1"/>
</dbReference>
<dbReference type="KEGG" id="rpq:rpr22_CDS394"/>
<name>D5AWZ1_RICPP</name>
<dbReference type="GO" id="GO:0006598">
    <property type="term" value="P:polyamine catabolic process"/>
    <property type="evidence" value="ECO:0007669"/>
    <property type="project" value="TreeGrafter"/>
</dbReference>